<proteinExistence type="predicted"/>
<evidence type="ECO:0000313" key="2">
    <source>
        <dbReference type="EMBL" id="CAH2039937.1"/>
    </source>
</evidence>
<evidence type="ECO:0000313" key="3">
    <source>
        <dbReference type="Proteomes" id="UP000837857"/>
    </source>
</evidence>
<sequence>MRMHHVADVNCIRADDADPLFTRATQNCKTTIQNEQCGPTAARSTTRARCGHDTTRRSPDPPEYDVRPDAGRPDAKLPGPSRACPLLPAHNYVCFITYIHMSI</sequence>
<feature type="compositionally biased region" description="Basic and acidic residues" evidence="1">
    <location>
        <begin position="50"/>
        <end position="75"/>
    </location>
</feature>
<dbReference type="Proteomes" id="UP000837857">
    <property type="component" value="Chromosome 11"/>
</dbReference>
<feature type="region of interest" description="Disordered" evidence="1">
    <location>
        <begin position="37"/>
        <end position="82"/>
    </location>
</feature>
<dbReference type="EMBL" id="OW152823">
    <property type="protein sequence ID" value="CAH2039937.1"/>
    <property type="molecule type" value="Genomic_DNA"/>
</dbReference>
<organism evidence="2 3">
    <name type="scientific">Iphiclides podalirius</name>
    <name type="common">scarce swallowtail</name>
    <dbReference type="NCBI Taxonomy" id="110791"/>
    <lineage>
        <taxon>Eukaryota</taxon>
        <taxon>Metazoa</taxon>
        <taxon>Ecdysozoa</taxon>
        <taxon>Arthropoda</taxon>
        <taxon>Hexapoda</taxon>
        <taxon>Insecta</taxon>
        <taxon>Pterygota</taxon>
        <taxon>Neoptera</taxon>
        <taxon>Endopterygota</taxon>
        <taxon>Lepidoptera</taxon>
        <taxon>Glossata</taxon>
        <taxon>Ditrysia</taxon>
        <taxon>Papilionoidea</taxon>
        <taxon>Papilionidae</taxon>
        <taxon>Papilioninae</taxon>
        <taxon>Iphiclides</taxon>
    </lineage>
</organism>
<name>A0ABN8HYV8_9NEOP</name>
<accession>A0ABN8HYV8</accession>
<gene>
    <name evidence="2" type="ORF">IPOD504_LOCUS2128</name>
</gene>
<evidence type="ECO:0000256" key="1">
    <source>
        <dbReference type="SAM" id="MobiDB-lite"/>
    </source>
</evidence>
<feature type="non-terminal residue" evidence="2">
    <location>
        <position position="103"/>
    </location>
</feature>
<reference evidence="2" key="1">
    <citation type="submission" date="2022-03" db="EMBL/GenBank/DDBJ databases">
        <authorList>
            <person name="Martin H S."/>
        </authorList>
    </citation>
    <scope>NUCLEOTIDE SEQUENCE</scope>
</reference>
<feature type="compositionally biased region" description="Polar residues" evidence="1">
    <location>
        <begin position="37"/>
        <end position="47"/>
    </location>
</feature>
<keyword evidence="3" id="KW-1185">Reference proteome</keyword>
<protein>
    <submittedName>
        <fullName evidence="2">Uncharacterized protein</fullName>
    </submittedName>
</protein>